<evidence type="ECO:0000259" key="12">
    <source>
        <dbReference type="Pfam" id="PF07992"/>
    </source>
</evidence>
<keyword evidence="4" id="KW-0285">Flavoprotein</keyword>
<evidence type="ECO:0000256" key="10">
    <source>
        <dbReference type="ARBA" id="ARBA00023128"/>
    </source>
</evidence>
<dbReference type="GO" id="GO:0005739">
    <property type="term" value="C:mitochondrion"/>
    <property type="evidence" value="ECO:0007669"/>
    <property type="project" value="UniProtKB-SubCell"/>
</dbReference>
<dbReference type="InterPro" id="IPR029324">
    <property type="entry name" value="AIF_C"/>
</dbReference>
<evidence type="ECO:0008006" key="15">
    <source>
        <dbReference type="Google" id="ProtNLM"/>
    </source>
</evidence>
<comment type="cofactor">
    <cofactor evidence="1">
        <name>FAD</name>
        <dbReference type="ChEBI" id="CHEBI:57692"/>
    </cofactor>
</comment>
<dbReference type="SUPFAM" id="SSF51905">
    <property type="entry name" value="FAD/NAD(P)-binding domain"/>
    <property type="match status" value="1"/>
</dbReference>
<keyword evidence="5" id="KW-0053">Apoptosis</keyword>
<dbReference type="SUPFAM" id="SSF55424">
    <property type="entry name" value="FAD/NAD-linked reductases, dimerisation (C-terminal) domain"/>
    <property type="match status" value="1"/>
</dbReference>
<dbReference type="Gene3D" id="3.30.390.30">
    <property type="match status" value="1"/>
</dbReference>
<gene>
    <name evidence="14" type="ORF">ASTO00021_LOCUS8254</name>
</gene>
<evidence type="ECO:0000259" key="13">
    <source>
        <dbReference type="Pfam" id="PF14721"/>
    </source>
</evidence>
<evidence type="ECO:0000256" key="11">
    <source>
        <dbReference type="ARBA" id="ARBA00047786"/>
    </source>
</evidence>
<organism evidence="14">
    <name type="scientific">Aplanochytrium stocchinoi</name>
    <dbReference type="NCBI Taxonomy" id="215587"/>
    <lineage>
        <taxon>Eukaryota</taxon>
        <taxon>Sar</taxon>
        <taxon>Stramenopiles</taxon>
        <taxon>Bigyra</taxon>
        <taxon>Labyrinthulomycetes</taxon>
        <taxon>Thraustochytrida</taxon>
        <taxon>Thraustochytriidae</taxon>
        <taxon>Aplanochytrium</taxon>
    </lineage>
</organism>
<keyword evidence="7" id="KW-0809">Transit peptide</keyword>
<feature type="domain" description="Mitochondrial apoptosis-inducing factor C-terminal" evidence="13">
    <location>
        <begin position="593"/>
        <end position="634"/>
    </location>
</feature>
<dbReference type="Pfam" id="PF14721">
    <property type="entry name" value="AIF_C"/>
    <property type="match status" value="1"/>
</dbReference>
<dbReference type="InterPro" id="IPR036188">
    <property type="entry name" value="FAD/NAD-bd_sf"/>
</dbReference>
<comment type="similarity">
    <text evidence="3">Belongs to the FAD-dependent oxidoreductase family.</text>
</comment>
<evidence type="ECO:0000256" key="5">
    <source>
        <dbReference type="ARBA" id="ARBA00022703"/>
    </source>
</evidence>
<evidence type="ECO:0000256" key="9">
    <source>
        <dbReference type="ARBA" id="ARBA00023027"/>
    </source>
</evidence>
<reference evidence="14" key="1">
    <citation type="submission" date="2021-01" db="EMBL/GenBank/DDBJ databases">
        <authorList>
            <person name="Corre E."/>
            <person name="Pelletier E."/>
            <person name="Niang G."/>
            <person name="Scheremetjew M."/>
            <person name="Finn R."/>
            <person name="Kale V."/>
            <person name="Holt S."/>
            <person name="Cochrane G."/>
            <person name="Meng A."/>
            <person name="Brown T."/>
            <person name="Cohen L."/>
        </authorList>
    </citation>
    <scope>NUCLEOTIDE SEQUENCE</scope>
    <source>
        <strain evidence="14">GSBS06</strain>
    </source>
</reference>
<dbReference type="GO" id="GO:0071949">
    <property type="term" value="F:FAD binding"/>
    <property type="evidence" value="ECO:0007669"/>
    <property type="project" value="TreeGrafter"/>
</dbReference>
<sequence length="671" mass="73562">MERFLFKFSRLSIGRCAVTVPGKKLKVQIGIVENPSATSNVHNLSLVRSFSSRLGGKNSALDNNYWYRIIGLGSMSLAIGLGSYSLPLAQAESPSSEKLGGTGTGADKMLRFQNTRTNSDTPPLQKANIFTINAGPMDDDDNTDLKYYEYVIVGTGTAAQAALEVLRAQNMSANANTTGNGADKNNSSILILTEHDRLPRRADVDEETTLSAELRGVYDRWRRHITSHLSTMVDSNSDVIVASGFSDVSIDLENKTITFQNSGNKIRYNKCLLAPPGRARSFYVLDSNVMAYSLTDHINNLKDANEFKILEASFAPKPGTSAFENERESEQIQGGKQFAVLGGGFLGTEVVAALSEMNQKLNKSQKNHITHIFFEPNALAEYFPAYLSEHITRKLESMGVKTMSNRLVTGVKRSQSSSSQSDICNNFASGIIQNETLNGHEVRIQATLLRGDDKSKFDMDFDYIVLASTHIKPEVELARRSGLEIDGNNGGIVVNGSLEAFDSVFVAGNAASFYSQSLGRRRVEVYDHAMNSGLCAGRNMTNTQIAPSIYKHQPAFVCSLPSIGLQFECVGEIDSTLKTVGVWLAKRDEETGKPVMKETDYDRGIIYYLRDSTVVGVVCCNASECLEAARDMISQKNLIKDAAAAQLRKKILLAPENWIHIAETQNRASDA</sequence>
<evidence type="ECO:0000256" key="4">
    <source>
        <dbReference type="ARBA" id="ARBA00022630"/>
    </source>
</evidence>
<comment type="catalytic activity">
    <reaction evidence="11">
        <text>A + NADH + H(+) = AH2 + NAD(+)</text>
        <dbReference type="Rhea" id="RHEA:11356"/>
        <dbReference type="ChEBI" id="CHEBI:13193"/>
        <dbReference type="ChEBI" id="CHEBI:15378"/>
        <dbReference type="ChEBI" id="CHEBI:17499"/>
        <dbReference type="ChEBI" id="CHEBI:57540"/>
        <dbReference type="ChEBI" id="CHEBI:57945"/>
    </reaction>
</comment>
<evidence type="ECO:0000256" key="2">
    <source>
        <dbReference type="ARBA" id="ARBA00004173"/>
    </source>
</evidence>
<name>A0A7S3LPL6_9STRA</name>
<evidence type="ECO:0000256" key="8">
    <source>
        <dbReference type="ARBA" id="ARBA00023002"/>
    </source>
</evidence>
<proteinExistence type="inferred from homology"/>
<accession>A0A7S3LPL6</accession>
<dbReference type="GO" id="GO:0012501">
    <property type="term" value="P:programmed cell death"/>
    <property type="evidence" value="ECO:0007669"/>
    <property type="project" value="TreeGrafter"/>
</dbReference>
<dbReference type="InterPro" id="IPR016156">
    <property type="entry name" value="FAD/NAD-linked_Rdtase_dimer_sf"/>
</dbReference>
<dbReference type="Gene3D" id="3.50.50.60">
    <property type="entry name" value="FAD/NAD(P)-binding domain"/>
    <property type="match status" value="3"/>
</dbReference>
<dbReference type="GO" id="GO:0033108">
    <property type="term" value="P:mitochondrial respiratory chain complex assembly"/>
    <property type="evidence" value="ECO:0007669"/>
    <property type="project" value="TreeGrafter"/>
</dbReference>
<dbReference type="InterPro" id="IPR050446">
    <property type="entry name" value="FAD-oxidoreductase/Apoptosis"/>
</dbReference>
<dbReference type="EMBL" id="HBIN01011010">
    <property type="protein sequence ID" value="CAE0438002.1"/>
    <property type="molecule type" value="Transcribed_RNA"/>
</dbReference>
<comment type="subcellular location">
    <subcellularLocation>
        <location evidence="2">Mitochondrion</location>
    </subcellularLocation>
</comment>
<keyword evidence="8" id="KW-0560">Oxidoreductase</keyword>
<dbReference type="PANTHER" id="PTHR43557">
    <property type="entry name" value="APOPTOSIS-INDUCING FACTOR 1"/>
    <property type="match status" value="1"/>
</dbReference>
<dbReference type="GO" id="GO:0016174">
    <property type="term" value="F:NAD(P)H oxidase H2O2-forming activity"/>
    <property type="evidence" value="ECO:0007669"/>
    <property type="project" value="TreeGrafter"/>
</dbReference>
<evidence type="ECO:0000256" key="6">
    <source>
        <dbReference type="ARBA" id="ARBA00022827"/>
    </source>
</evidence>
<dbReference type="InterPro" id="IPR023753">
    <property type="entry name" value="FAD/NAD-binding_dom"/>
</dbReference>
<keyword evidence="10" id="KW-0496">Mitochondrion</keyword>
<evidence type="ECO:0000256" key="7">
    <source>
        <dbReference type="ARBA" id="ARBA00022946"/>
    </source>
</evidence>
<protein>
    <recommendedName>
        <fullName evidence="15">FAD/NAD(P)-binding domain-containing protein</fullName>
    </recommendedName>
</protein>
<evidence type="ECO:0000256" key="3">
    <source>
        <dbReference type="ARBA" id="ARBA00006442"/>
    </source>
</evidence>
<dbReference type="Pfam" id="PF07992">
    <property type="entry name" value="Pyr_redox_2"/>
    <property type="match status" value="1"/>
</dbReference>
<feature type="domain" description="FAD/NAD(P)-binding" evidence="12">
    <location>
        <begin position="149"/>
        <end position="533"/>
    </location>
</feature>
<evidence type="ECO:0000256" key="1">
    <source>
        <dbReference type="ARBA" id="ARBA00001974"/>
    </source>
</evidence>
<dbReference type="PANTHER" id="PTHR43557:SF4">
    <property type="entry name" value="APOPTOSIS-INDUCING FACTOR 1, MITOCHONDRIAL"/>
    <property type="match status" value="1"/>
</dbReference>
<dbReference type="GO" id="GO:0046983">
    <property type="term" value="F:protein dimerization activity"/>
    <property type="evidence" value="ECO:0007669"/>
    <property type="project" value="InterPro"/>
</dbReference>
<dbReference type="SMART" id="SM01353">
    <property type="entry name" value="AIF_C"/>
    <property type="match status" value="1"/>
</dbReference>
<evidence type="ECO:0000313" key="14">
    <source>
        <dbReference type="EMBL" id="CAE0438002.1"/>
    </source>
</evidence>
<dbReference type="AlphaFoldDB" id="A0A7S3LPL6"/>
<keyword evidence="9" id="KW-0520">NAD</keyword>
<keyword evidence="6" id="KW-0274">FAD</keyword>